<comment type="function">
    <text evidence="4">CRISPR (clustered regularly interspaced short palindromic repeat), is an adaptive immune system that provides protection against mobile genetic elements (viruses, transposable elements and conjugative plasmids). CRISPR clusters contain sequences complementary to antecedent mobile elements and target invading nucleic acids. CRISPR clusters are transcribed and processed into CRISPR RNA (crRNA).</text>
</comment>
<dbReference type="RefSeq" id="WP_117700899.1">
    <property type="nucleotide sequence ID" value="NZ_QSTW01000003.1"/>
</dbReference>
<keyword evidence="3" id="KW-0051">Antiviral defense</keyword>
<comment type="similarity">
    <text evidence="1 4">Belongs to the CRISPR-associated protein Cas6/Cse3/CasE family.</text>
</comment>
<dbReference type="Pfam" id="PF21350">
    <property type="entry name" value="Cas6_I-A"/>
    <property type="match status" value="1"/>
</dbReference>
<dbReference type="GO" id="GO:0003723">
    <property type="term" value="F:RNA binding"/>
    <property type="evidence" value="ECO:0007669"/>
    <property type="project" value="UniProtKB-KW"/>
</dbReference>
<evidence type="ECO:0000256" key="4">
    <source>
        <dbReference type="PIRNR" id="PIRNR005054"/>
    </source>
</evidence>
<evidence type="ECO:0000259" key="7">
    <source>
        <dbReference type="Pfam" id="PF01881"/>
    </source>
</evidence>
<proteinExistence type="inferred from homology"/>
<evidence type="ECO:0000313" key="8">
    <source>
        <dbReference type="EMBL" id="RGM92559.1"/>
    </source>
</evidence>
<dbReference type="PANTHER" id="PTHR36984">
    <property type="entry name" value="CRISPR-ASSOCIATED ENDORIBONUCLEASE CAS6 1"/>
    <property type="match status" value="1"/>
</dbReference>
<evidence type="ECO:0000256" key="6">
    <source>
        <dbReference type="PIRSR" id="PIRSR005054-50"/>
    </source>
</evidence>
<dbReference type="EMBL" id="QSTW01000003">
    <property type="protein sequence ID" value="RGM92559.1"/>
    <property type="molecule type" value="Genomic_DNA"/>
</dbReference>
<organism evidence="8 9">
    <name type="scientific">Phocaeicola plebeius</name>
    <dbReference type="NCBI Taxonomy" id="310297"/>
    <lineage>
        <taxon>Bacteria</taxon>
        <taxon>Pseudomonadati</taxon>
        <taxon>Bacteroidota</taxon>
        <taxon>Bacteroidia</taxon>
        <taxon>Bacteroidales</taxon>
        <taxon>Bacteroidaceae</taxon>
        <taxon>Phocaeicola</taxon>
    </lineage>
</organism>
<dbReference type="InterPro" id="IPR010156">
    <property type="entry name" value="CRISPR-assoc_prot_Cas6"/>
</dbReference>
<protein>
    <recommendedName>
        <fullName evidence="4">CRISPR-associated endoribonuclease</fullName>
    </recommendedName>
</protein>
<name>A0A3E4ZBX7_9BACT</name>
<evidence type="ECO:0000256" key="5">
    <source>
        <dbReference type="PIRSR" id="PIRSR005054-1"/>
    </source>
</evidence>
<dbReference type="NCBIfam" id="TIGR01877">
    <property type="entry name" value="cas_cas6"/>
    <property type="match status" value="1"/>
</dbReference>
<dbReference type="InterPro" id="IPR045747">
    <property type="entry name" value="CRISPR-assoc_prot_Cas6_N_sf"/>
</dbReference>
<feature type="domain" description="CRISPR associated protein Cas6 C-terminal" evidence="7">
    <location>
        <begin position="132"/>
        <end position="258"/>
    </location>
</feature>
<dbReference type="PANTHER" id="PTHR36984:SF1">
    <property type="entry name" value="CRISPR-ASSOCIATED ENDORIBONUCLEASE CAS6 1"/>
    <property type="match status" value="1"/>
</dbReference>
<dbReference type="Proteomes" id="UP000260814">
    <property type="component" value="Unassembled WGS sequence"/>
</dbReference>
<dbReference type="AlphaFoldDB" id="A0A3E4ZBX7"/>
<dbReference type="GO" id="GO:0016788">
    <property type="term" value="F:hydrolase activity, acting on ester bonds"/>
    <property type="evidence" value="ECO:0007669"/>
    <property type="project" value="InterPro"/>
</dbReference>
<evidence type="ECO:0000313" key="9">
    <source>
        <dbReference type="Proteomes" id="UP000260814"/>
    </source>
</evidence>
<dbReference type="PIRSF" id="PIRSF005054">
    <property type="entry name" value="PF1131"/>
    <property type="match status" value="1"/>
</dbReference>
<dbReference type="CDD" id="cd21140">
    <property type="entry name" value="Cas6_I-like"/>
    <property type="match status" value="1"/>
</dbReference>
<evidence type="ECO:0000256" key="1">
    <source>
        <dbReference type="ARBA" id="ARBA00005937"/>
    </source>
</evidence>
<keyword evidence="2" id="KW-0694">RNA-binding</keyword>
<dbReference type="InterPro" id="IPR049435">
    <property type="entry name" value="Cas_Cas6_C"/>
</dbReference>
<gene>
    <name evidence="8" type="primary">cas6</name>
    <name evidence="8" type="ORF">DXB87_03945</name>
</gene>
<feature type="active site" description="Proton donor" evidence="6">
    <location>
        <position position="46"/>
    </location>
</feature>
<dbReference type="Gene3D" id="3.30.70.1890">
    <property type="match status" value="1"/>
</dbReference>
<feature type="site" description="Transition state stabilizer" evidence="5">
    <location>
        <position position="59"/>
    </location>
</feature>
<dbReference type="Pfam" id="PF01881">
    <property type="entry name" value="Cas_Cas6_C"/>
    <property type="match status" value="1"/>
</dbReference>
<accession>A0A3E4ZBX7</accession>
<feature type="active site" description="Proton acceptor" evidence="6">
    <location>
        <position position="31"/>
    </location>
</feature>
<comment type="caution">
    <text evidence="8">The sequence shown here is derived from an EMBL/GenBank/DDBJ whole genome shotgun (WGS) entry which is preliminary data.</text>
</comment>
<evidence type="ECO:0000256" key="2">
    <source>
        <dbReference type="ARBA" id="ARBA00022884"/>
    </source>
</evidence>
<evidence type="ECO:0000256" key="3">
    <source>
        <dbReference type="ARBA" id="ARBA00023118"/>
    </source>
</evidence>
<reference evidence="8 9" key="1">
    <citation type="submission" date="2018-08" db="EMBL/GenBank/DDBJ databases">
        <title>A genome reference for cultivated species of the human gut microbiota.</title>
        <authorList>
            <person name="Zou Y."/>
            <person name="Xue W."/>
            <person name="Luo G."/>
        </authorList>
    </citation>
    <scope>NUCLEOTIDE SEQUENCE [LARGE SCALE GENOMIC DNA]</scope>
    <source>
        <strain evidence="8 9">OM06-2</strain>
    </source>
</reference>
<sequence length="259" mass="30490">MRFKLQLEVNKNVFGNRLPINYQYEQSAVIYRILARADKDYATWLHENGYRMENGKTFKFFSYSRFMIEKYKVLREKEQLQILSDTIEWQISFLPEKSTQRFIQGLFMNQVFEVGDRRSKVQFIVRNVEVMPSPDFTEEMTFRTLSPMCLKLIDESGKVQYLSPIAKETLFILFNGLKDRYVSYYGNLPDFFMRECRLQVLDKPKSVLVKMKADTKEQTFVRGFMCTFRVYAPVALMKLMYEAGAGCLCAQGFGCLSVE</sequence>
<dbReference type="GO" id="GO:0051607">
    <property type="term" value="P:defense response to virus"/>
    <property type="evidence" value="ECO:0007669"/>
    <property type="project" value="UniProtKB-KW"/>
</dbReference>
<dbReference type="Gene3D" id="3.30.70.1900">
    <property type="match status" value="1"/>
</dbReference>